<dbReference type="Proteomes" id="UP000799753">
    <property type="component" value="Unassembled WGS sequence"/>
</dbReference>
<keyword evidence="2" id="KW-1185">Reference proteome</keyword>
<dbReference type="AlphaFoldDB" id="A0A6A6RT64"/>
<evidence type="ECO:0000313" key="2">
    <source>
        <dbReference type="Proteomes" id="UP000799753"/>
    </source>
</evidence>
<proteinExistence type="predicted"/>
<accession>A0A6A6RT64</accession>
<organism evidence="1 2">
    <name type="scientific">Massarina eburnea CBS 473.64</name>
    <dbReference type="NCBI Taxonomy" id="1395130"/>
    <lineage>
        <taxon>Eukaryota</taxon>
        <taxon>Fungi</taxon>
        <taxon>Dikarya</taxon>
        <taxon>Ascomycota</taxon>
        <taxon>Pezizomycotina</taxon>
        <taxon>Dothideomycetes</taxon>
        <taxon>Pleosporomycetidae</taxon>
        <taxon>Pleosporales</taxon>
        <taxon>Massarineae</taxon>
        <taxon>Massarinaceae</taxon>
        <taxon>Massarina</taxon>
    </lineage>
</organism>
<reference evidence="1" key="1">
    <citation type="journal article" date="2020" name="Stud. Mycol.">
        <title>101 Dothideomycetes genomes: a test case for predicting lifestyles and emergence of pathogens.</title>
        <authorList>
            <person name="Haridas S."/>
            <person name="Albert R."/>
            <person name="Binder M."/>
            <person name="Bloem J."/>
            <person name="Labutti K."/>
            <person name="Salamov A."/>
            <person name="Andreopoulos B."/>
            <person name="Baker S."/>
            <person name="Barry K."/>
            <person name="Bills G."/>
            <person name="Bluhm B."/>
            <person name="Cannon C."/>
            <person name="Castanera R."/>
            <person name="Culley D."/>
            <person name="Daum C."/>
            <person name="Ezra D."/>
            <person name="Gonzalez J."/>
            <person name="Henrissat B."/>
            <person name="Kuo A."/>
            <person name="Liang C."/>
            <person name="Lipzen A."/>
            <person name="Lutzoni F."/>
            <person name="Magnuson J."/>
            <person name="Mondo S."/>
            <person name="Nolan M."/>
            <person name="Ohm R."/>
            <person name="Pangilinan J."/>
            <person name="Park H.-J."/>
            <person name="Ramirez L."/>
            <person name="Alfaro M."/>
            <person name="Sun H."/>
            <person name="Tritt A."/>
            <person name="Yoshinaga Y."/>
            <person name="Zwiers L.-H."/>
            <person name="Turgeon B."/>
            <person name="Goodwin S."/>
            <person name="Spatafora J."/>
            <person name="Crous P."/>
            <person name="Grigoriev I."/>
        </authorList>
    </citation>
    <scope>NUCLEOTIDE SEQUENCE</scope>
    <source>
        <strain evidence="1">CBS 473.64</strain>
    </source>
</reference>
<protein>
    <submittedName>
        <fullName evidence="1">Uncharacterized protein</fullName>
    </submittedName>
</protein>
<name>A0A6A6RT64_9PLEO</name>
<dbReference type="EMBL" id="MU006790">
    <property type="protein sequence ID" value="KAF2638387.1"/>
    <property type="molecule type" value="Genomic_DNA"/>
</dbReference>
<evidence type="ECO:0000313" key="1">
    <source>
        <dbReference type="EMBL" id="KAF2638387.1"/>
    </source>
</evidence>
<gene>
    <name evidence="1" type="ORF">P280DRAFT_520397</name>
</gene>
<dbReference type="OrthoDB" id="3770129at2759"/>
<sequence>MLSNTSTTQLAEEALHDKPLRGLPSKIKVDGVYITFGPHLPARRAAEAYLRSIGKKPVFPRVYTKLNRDRSTRIAQLYEELQPTPQDQLTVSAYSALISETLAQWEYIKATGLKVEFNPNGKDPYGNPRNAVLDVVNNNHLYILPTRFAFGDSEFCDNTDANIMVTETSTVIDGQVMLVNDIFRIVHDYFGHVKEGNGFRAEGEDNAYRCHAAMYSPLARRALASDLRGQNCWVNWGPWGEHNRKANGGDTIFAPQKMGLLPEWVAEEGVEDPLE</sequence>